<organism evidence="3 4">
    <name type="scientific">Pseudonocardia ailaonensis</name>
    <dbReference type="NCBI Taxonomy" id="367279"/>
    <lineage>
        <taxon>Bacteria</taxon>
        <taxon>Bacillati</taxon>
        <taxon>Actinomycetota</taxon>
        <taxon>Actinomycetes</taxon>
        <taxon>Pseudonocardiales</taxon>
        <taxon>Pseudonocardiaceae</taxon>
        <taxon>Pseudonocardia</taxon>
    </lineage>
</organism>
<keyword evidence="2" id="KW-0812">Transmembrane</keyword>
<dbReference type="EMBL" id="BAAAQK010000023">
    <property type="protein sequence ID" value="GAA1868380.1"/>
    <property type="molecule type" value="Genomic_DNA"/>
</dbReference>
<evidence type="ECO:0000256" key="1">
    <source>
        <dbReference type="SAM" id="MobiDB-lite"/>
    </source>
</evidence>
<evidence type="ECO:0000313" key="4">
    <source>
        <dbReference type="Proteomes" id="UP001500449"/>
    </source>
</evidence>
<dbReference type="Proteomes" id="UP001500449">
    <property type="component" value="Unassembled WGS sequence"/>
</dbReference>
<feature type="compositionally biased region" description="Basic and acidic residues" evidence="1">
    <location>
        <begin position="108"/>
        <end position="128"/>
    </location>
</feature>
<feature type="compositionally biased region" description="Pro residues" evidence="1">
    <location>
        <begin position="23"/>
        <end position="38"/>
    </location>
</feature>
<reference evidence="3 4" key="1">
    <citation type="journal article" date="2019" name="Int. J. Syst. Evol. Microbiol.">
        <title>The Global Catalogue of Microorganisms (GCM) 10K type strain sequencing project: providing services to taxonomists for standard genome sequencing and annotation.</title>
        <authorList>
            <consortium name="The Broad Institute Genomics Platform"/>
            <consortium name="The Broad Institute Genome Sequencing Center for Infectious Disease"/>
            <person name="Wu L."/>
            <person name="Ma J."/>
        </authorList>
    </citation>
    <scope>NUCLEOTIDE SEQUENCE [LARGE SCALE GENOMIC DNA]</scope>
    <source>
        <strain evidence="3 4">JCM 16009</strain>
    </source>
</reference>
<keyword evidence="4" id="KW-1185">Reference proteome</keyword>
<comment type="caution">
    <text evidence="3">The sequence shown here is derived from an EMBL/GenBank/DDBJ whole genome shotgun (WGS) entry which is preliminary data.</text>
</comment>
<gene>
    <name evidence="3" type="ORF">GCM10009836_56070</name>
</gene>
<keyword evidence="2" id="KW-0472">Membrane</keyword>
<feature type="transmembrane region" description="Helical" evidence="2">
    <location>
        <begin position="52"/>
        <end position="72"/>
    </location>
</feature>
<proteinExistence type="predicted"/>
<feature type="region of interest" description="Disordered" evidence="1">
    <location>
        <begin position="77"/>
        <end position="128"/>
    </location>
</feature>
<evidence type="ECO:0000256" key="2">
    <source>
        <dbReference type="SAM" id="Phobius"/>
    </source>
</evidence>
<protein>
    <submittedName>
        <fullName evidence="3">Uncharacterized protein</fullName>
    </submittedName>
</protein>
<feature type="region of interest" description="Disordered" evidence="1">
    <location>
        <begin position="1"/>
        <end position="42"/>
    </location>
</feature>
<accession>A0ABN2NIM5</accession>
<keyword evidence="2" id="KW-1133">Transmembrane helix</keyword>
<name>A0ABN2NIM5_9PSEU</name>
<sequence>MRPPSGPTTTEPRSGFRCGADPGRPPAHPDPPAGPSPGPALYRGIARDTGTLAGMLYLIAFAGAAVIAFLLWKAMTGDHADVPRGTSEPRSAGTPRRPRPTGPDDDPDFLRNLDETLRRKDDPPSSDD</sequence>
<evidence type="ECO:0000313" key="3">
    <source>
        <dbReference type="EMBL" id="GAA1868380.1"/>
    </source>
</evidence>